<dbReference type="OrthoDB" id="2250022at2759"/>
<reference evidence="9 10" key="1">
    <citation type="journal article" date="2014" name="Nat. Commun.">
        <title>Klebsormidium flaccidum genome reveals primary factors for plant terrestrial adaptation.</title>
        <authorList>
            <person name="Hori K."/>
            <person name="Maruyama F."/>
            <person name="Fujisawa T."/>
            <person name="Togashi T."/>
            <person name="Yamamoto N."/>
            <person name="Seo M."/>
            <person name="Sato S."/>
            <person name="Yamada T."/>
            <person name="Mori H."/>
            <person name="Tajima N."/>
            <person name="Moriyama T."/>
            <person name="Ikeuchi M."/>
            <person name="Watanabe M."/>
            <person name="Wada H."/>
            <person name="Kobayashi K."/>
            <person name="Saito M."/>
            <person name="Masuda T."/>
            <person name="Sasaki-Sekimoto Y."/>
            <person name="Mashiguchi K."/>
            <person name="Awai K."/>
            <person name="Shimojima M."/>
            <person name="Masuda S."/>
            <person name="Iwai M."/>
            <person name="Nobusawa T."/>
            <person name="Narise T."/>
            <person name="Kondo S."/>
            <person name="Saito H."/>
            <person name="Sato R."/>
            <person name="Murakawa M."/>
            <person name="Ihara Y."/>
            <person name="Oshima-Yamada Y."/>
            <person name="Ohtaka K."/>
            <person name="Satoh M."/>
            <person name="Sonobe K."/>
            <person name="Ishii M."/>
            <person name="Ohtani R."/>
            <person name="Kanamori-Sato M."/>
            <person name="Honoki R."/>
            <person name="Miyazaki D."/>
            <person name="Mochizuki H."/>
            <person name="Umetsu J."/>
            <person name="Higashi K."/>
            <person name="Shibata D."/>
            <person name="Kamiya Y."/>
            <person name="Sato N."/>
            <person name="Nakamura Y."/>
            <person name="Tabata S."/>
            <person name="Ida S."/>
            <person name="Kurokawa K."/>
            <person name="Ohta H."/>
        </authorList>
    </citation>
    <scope>NUCLEOTIDE SEQUENCE [LARGE SCALE GENOMIC DNA]</scope>
    <source>
        <strain evidence="9 10">NIES-2285</strain>
    </source>
</reference>
<feature type="transmembrane region" description="Helical" evidence="7">
    <location>
        <begin position="127"/>
        <end position="146"/>
    </location>
</feature>
<evidence type="ECO:0000313" key="9">
    <source>
        <dbReference type="EMBL" id="GAQ79523.1"/>
    </source>
</evidence>
<comment type="subcellular location">
    <subcellularLocation>
        <location evidence="1">Membrane</location>
        <topology evidence="1">Multi-pass membrane protein</topology>
    </subcellularLocation>
</comment>
<dbReference type="GO" id="GO:0005315">
    <property type="term" value="F:phosphate transmembrane transporter activity"/>
    <property type="evidence" value="ECO:0000318"/>
    <property type="project" value="GO_Central"/>
</dbReference>
<dbReference type="FunFam" id="1.20.1250.20:FF:000058">
    <property type="entry name" value="ascorbate transporter, chloroplastic isoform X1"/>
    <property type="match status" value="1"/>
</dbReference>
<sequence length="483" mass="50558">MRHRKDLSRRDSLPAFQPADSHLQSRRLGIRCAAASSGNQNPSSSGASPSDPGLAGRAIVVVTLVAFSLVLCNADRAIMSVAILPLAKSRGWGESVAGIVQSSFLWGYLFTPVLGGALADKLGGRQVLAAGILLWSAATLLTPWAANHSLTALLTTRAVMGFGEGVALPCMNNLMARWVGKSARARAVGLCMAGFHVGSMAGLLLAPPLMGTSMGVGGPFYIFGVLGFVWLAAWLAFVPDRAPLVPTSGVAGQEKVSVGSSIDAISGRKTEDAKQKPSSRLPPFGLLLSKAPTWAIIVANSVNNWGYFILLSWMPLYFSQVLKADLRQAASFAALPWAVMAAAGYMAAVIADSLASKGFSVTAIRKIMQSIGNVGPAIAIFVMLSARTPTAASLWLTTALGLSAFTQAGFLVNYQDIGPRYAGVLHGLSNTGGTLAGIAGTASTGYLVERTGSWRLPLLLTCALYLVSTVIWNVFATGERVFD</sequence>
<evidence type="ECO:0000256" key="3">
    <source>
        <dbReference type="ARBA" id="ARBA00022989"/>
    </source>
</evidence>
<feature type="transmembrane region" description="Helical" evidence="7">
    <location>
        <begin position="454"/>
        <end position="475"/>
    </location>
</feature>
<evidence type="ECO:0000256" key="7">
    <source>
        <dbReference type="SAM" id="Phobius"/>
    </source>
</evidence>
<evidence type="ECO:0000313" key="10">
    <source>
        <dbReference type="Proteomes" id="UP000054558"/>
    </source>
</evidence>
<dbReference type="Pfam" id="PF07690">
    <property type="entry name" value="MFS_1"/>
    <property type="match status" value="1"/>
</dbReference>
<dbReference type="CDD" id="cd17380">
    <property type="entry name" value="MFS_SLC17A9_like"/>
    <property type="match status" value="1"/>
</dbReference>
<protein>
    <submittedName>
        <fullName evidence="9">Phosphate transporter</fullName>
    </submittedName>
</protein>
<dbReference type="STRING" id="105231.A0A1Y1HNC3"/>
<feature type="transmembrane region" description="Helical" evidence="7">
    <location>
        <begin position="392"/>
        <end position="412"/>
    </location>
</feature>
<evidence type="ECO:0000256" key="6">
    <source>
        <dbReference type="SAM" id="MobiDB-lite"/>
    </source>
</evidence>
<organism evidence="9 10">
    <name type="scientific">Klebsormidium nitens</name>
    <name type="common">Green alga</name>
    <name type="synonym">Ulothrix nitens</name>
    <dbReference type="NCBI Taxonomy" id="105231"/>
    <lineage>
        <taxon>Eukaryota</taxon>
        <taxon>Viridiplantae</taxon>
        <taxon>Streptophyta</taxon>
        <taxon>Klebsormidiophyceae</taxon>
        <taxon>Klebsormidiales</taxon>
        <taxon>Klebsormidiaceae</taxon>
        <taxon>Klebsormidium</taxon>
    </lineage>
</organism>
<gene>
    <name evidence="9" type="ORF">KFL_000320220</name>
</gene>
<dbReference type="Gene3D" id="1.20.1250.20">
    <property type="entry name" value="MFS general substrate transporter like domains"/>
    <property type="match status" value="2"/>
</dbReference>
<dbReference type="InterPro" id="IPR036259">
    <property type="entry name" value="MFS_trans_sf"/>
</dbReference>
<dbReference type="InterPro" id="IPR020846">
    <property type="entry name" value="MFS_dom"/>
</dbReference>
<feature type="transmembrane region" description="Helical" evidence="7">
    <location>
        <begin position="367"/>
        <end position="386"/>
    </location>
</feature>
<dbReference type="InterPro" id="IPR011701">
    <property type="entry name" value="MFS"/>
</dbReference>
<evidence type="ECO:0000256" key="1">
    <source>
        <dbReference type="ARBA" id="ARBA00004141"/>
    </source>
</evidence>
<dbReference type="PROSITE" id="PS50850">
    <property type="entry name" value="MFS"/>
    <property type="match status" value="1"/>
</dbReference>
<evidence type="ECO:0000256" key="5">
    <source>
        <dbReference type="ARBA" id="ARBA00024362"/>
    </source>
</evidence>
<feature type="transmembrane region" description="Helical" evidence="7">
    <location>
        <begin position="218"/>
        <end position="238"/>
    </location>
</feature>
<evidence type="ECO:0000256" key="4">
    <source>
        <dbReference type="ARBA" id="ARBA00023136"/>
    </source>
</evidence>
<dbReference type="GO" id="GO:0016020">
    <property type="term" value="C:membrane"/>
    <property type="evidence" value="ECO:0007669"/>
    <property type="project" value="UniProtKB-SubCell"/>
</dbReference>
<keyword evidence="3 7" id="KW-1133">Transmembrane helix</keyword>
<dbReference type="AlphaFoldDB" id="A0A1Y1HNC3"/>
<dbReference type="PANTHER" id="PTHR11662:SF399">
    <property type="entry name" value="FI19708P1-RELATED"/>
    <property type="match status" value="1"/>
</dbReference>
<evidence type="ECO:0000256" key="2">
    <source>
        <dbReference type="ARBA" id="ARBA00022692"/>
    </source>
</evidence>
<feature type="region of interest" description="Disordered" evidence="6">
    <location>
        <begin position="1"/>
        <end position="24"/>
    </location>
</feature>
<dbReference type="Proteomes" id="UP000054558">
    <property type="component" value="Unassembled WGS sequence"/>
</dbReference>
<comment type="similarity">
    <text evidence="5">Belongs to the major facilitator superfamily. Sodium/anion cotransporter (TC 2.A.1.14) family.</text>
</comment>
<accession>A0A1Y1HNC3</accession>
<feature type="transmembrane region" description="Helical" evidence="7">
    <location>
        <begin position="334"/>
        <end position="355"/>
    </location>
</feature>
<dbReference type="GO" id="GO:0009536">
    <property type="term" value="C:plastid"/>
    <property type="evidence" value="ECO:0000318"/>
    <property type="project" value="GO_Central"/>
</dbReference>
<feature type="domain" description="Major facilitator superfamily (MFS) profile" evidence="8">
    <location>
        <begin position="61"/>
        <end position="480"/>
    </location>
</feature>
<dbReference type="EMBL" id="DF236981">
    <property type="protein sequence ID" value="GAQ79523.1"/>
    <property type="molecule type" value="Genomic_DNA"/>
</dbReference>
<dbReference type="PANTHER" id="PTHR11662">
    <property type="entry name" value="SOLUTE CARRIER FAMILY 17"/>
    <property type="match status" value="1"/>
</dbReference>
<dbReference type="SUPFAM" id="SSF103473">
    <property type="entry name" value="MFS general substrate transporter"/>
    <property type="match status" value="1"/>
</dbReference>
<dbReference type="OMA" id="LRHRQAW"/>
<evidence type="ECO:0000259" key="8">
    <source>
        <dbReference type="PROSITE" id="PS50850"/>
    </source>
</evidence>
<keyword evidence="10" id="KW-1185">Reference proteome</keyword>
<keyword evidence="4 7" id="KW-0472">Membrane</keyword>
<dbReference type="InterPro" id="IPR050382">
    <property type="entry name" value="MFS_Na/Anion_cotransporter"/>
</dbReference>
<proteinExistence type="inferred from homology"/>
<feature type="transmembrane region" description="Helical" evidence="7">
    <location>
        <begin position="187"/>
        <end position="206"/>
    </location>
</feature>
<keyword evidence="2 7" id="KW-0812">Transmembrane</keyword>
<feature type="transmembrane region" description="Helical" evidence="7">
    <location>
        <begin position="96"/>
        <end position="115"/>
    </location>
</feature>
<feature type="transmembrane region" description="Helical" evidence="7">
    <location>
        <begin position="294"/>
        <end position="314"/>
    </location>
</feature>
<name>A0A1Y1HNC3_KLENI</name>
<feature type="transmembrane region" description="Helical" evidence="7">
    <location>
        <begin position="424"/>
        <end position="448"/>
    </location>
</feature>
<dbReference type="InterPro" id="IPR044777">
    <property type="entry name" value="SLC17A9-like"/>
</dbReference>